<evidence type="ECO:0000313" key="1">
    <source>
        <dbReference type="EMBL" id="KAH3666868.1"/>
    </source>
</evidence>
<proteinExistence type="predicted"/>
<dbReference type="EMBL" id="JAEUBE010000199">
    <property type="protein sequence ID" value="KAH3666868.1"/>
    <property type="molecule type" value="Genomic_DNA"/>
</dbReference>
<dbReference type="AlphaFoldDB" id="A0A9P8P798"/>
<dbReference type="GeneID" id="70235284"/>
<dbReference type="Proteomes" id="UP000769157">
    <property type="component" value="Unassembled WGS sequence"/>
</dbReference>
<accession>A0A9P8P798</accession>
<protein>
    <submittedName>
        <fullName evidence="1">Uncharacterized protein</fullName>
    </submittedName>
</protein>
<keyword evidence="2" id="KW-1185">Reference proteome</keyword>
<reference evidence="1" key="2">
    <citation type="submission" date="2021-01" db="EMBL/GenBank/DDBJ databases">
        <authorList>
            <person name="Schikora-Tamarit M.A."/>
        </authorList>
    </citation>
    <scope>NUCLEOTIDE SEQUENCE</scope>
    <source>
        <strain evidence="1">CBS6075</strain>
    </source>
</reference>
<comment type="caution">
    <text evidence="1">The sequence shown here is derived from an EMBL/GenBank/DDBJ whole genome shotgun (WGS) entry which is preliminary data.</text>
</comment>
<gene>
    <name evidence="1" type="ORF">OGAPHI_003317</name>
</gene>
<reference evidence="1" key="1">
    <citation type="journal article" date="2021" name="Open Biol.">
        <title>Shared evolutionary footprints suggest mitochondrial oxidative damage underlies multiple complex I losses in fungi.</title>
        <authorList>
            <person name="Schikora-Tamarit M.A."/>
            <person name="Marcet-Houben M."/>
            <person name="Nosek J."/>
            <person name="Gabaldon T."/>
        </authorList>
    </citation>
    <scope>NUCLEOTIDE SEQUENCE</scope>
    <source>
        <strain evidence="1">CBS6075</strain>
    </source>
</reference>
<name>A0A9P8P798_9ASCO</name>
<organism evidence="1 2">
    <name type="scientific">Ogataea philodendri</name>
    <dbReference type="NCBI Taxonomy" id="1378263"/>
    <lineage>
        <taxon>Eukaryota</taxon>
        <taxon>Fungi</taxon>
        <taxon>Dikarya</taxon>
        <taxon>Ascomycota</taxon>
        <taxon>Saccharomycotina</taxon>
        <taxon>Pichiomycetes</taxon>
        <taxon>Pichiales</taxon>
        <taxon>Pichiaceae</taxon>
        <taxon>Ogataea</taxon>
    </lineage>
</organism>
<evidence type="ECO:0000313" key="2">
    <source>
        <dbReference type="Proteomes" id="UP000769157"/>
    </source>
</evidence>
<sequence length="172" mass="19033">MHISYCDFGRDGRLVVGLVVDAGHIFVGVVAHGDGQLVRRLVIGQGHNAHLEVGVLFDPFLRLVVPQTNGSVRAGGEELRFRVVQLQTVDGVDQVDVLVLHNEFLTVAFERVAIFRVLEQVQRHFPLDRALQEPGATWKELDLCCLEAEPVFQLAGRLVKFAEVVDLDLSTG</sequence>
<dbReference type="RefSeq" id="XP_046061824.1">
    <property type="nucleotide sequence ID" value="XM_046204282.1"/>
</dbReference>